<dbReference type="InterPro" id="IPR052343">
    <property type="entry name" value="Retrotransposon-Effector_Assoc"/>
</dbReference>
<dbReference type="InterPro" id="IPR000477">
    <property type="entry name" value="RT_dom"/>
</dbReference>
<dbReference type="Pfam" id="PF00078">
    <property type="entry name" value="RVT_1"/>
    <property type="match status" value="1"/>
</dbReference>
<comment type="caution">
    <text evidence="2">The sequence shown here is derived from an EMBL/GenBank/DDBJ whole genome shotgun (WGS) entry which is preliminary data.</text>
</comment>
<dbReference type="AlphaFoldDB" id="A0A438KRY8"/>
<dbReference type="SUPFAM" id="SSF56219">
    <property type="entry name" value="DNase I-like"/>
    <property type="match status" value="1"/>
</dbReference>
<evidence type="ECO:0000313" key="3">
    <source>
        <dbReference type="Proteomes" id="UP000288805"/>
    </source>
</evidence>
<dbReference type="PANTHER" id="PTHR46890">
    <property type="entry name" value="NON-LTR RETROLELEMENT REVERSE TRANSCRIPTASE-LIKE PROTEIN-RELATED"/>
    <property type="match status" value="1"/>
</dbReference>
<proteinExistence type="predicted"/>
<evidence type="ECO:0000313" key="2">
    <source>
        <dbReference type="EMBL" id="RVX23993.1"/>
    </source>
</evidence>
<feature type="domain" description="Reverse transcriptase" evidence="1">
    <location>
        <begin position="192"/>
        <end position="485"/>
    </location>
</feature>
<dbReference type="PANTHER" id="PTHR46890:SF50">
    <property type="entry name" value="RNA-DIRECTED DNA POLYMERASE, EUKARYOTA, REVERSE TRANSCRIPTASE ZINC-BINDING DOMAIN PROTEIN-RELATED"/>
    <property type="match status" value="1"/>
</dbReference>
<dbReference type="SUPFAM" id="SSF56672">
    <property type="entry name" value="DNA/RNA polymerases"/>
    <property type="match status" value="1"/>
</dbReference>
<dbReference type="Proteomes" id="UP000288805">
    <property type="component" value="Unassembled WGS sequence"/>
</dbReference>
<accession>A0A438KRY8</accession>
<name>A0A438KRY8_VITVI</name>
<dbReference type="InterPro" id="IPR043502">
    <property type="entry name" value="DNA/RNA_pol_sf"/>
</dbReference>
<evidence type="ECO:0000259" key="1">
    <source>
        <dbReference type="PROSITE" id="PS50878"/>
    </source>
</evidence>
<dbReference type="PROSITE" id="PS50878">
    <property type="entry name" value="RT_POL"/>
    <property type="match status" value="1"/>
</dbReference>
<organism evidence="2 3">
    <name type="scientific">Vitis vinifera</name>
    <name type="common">Grape</name>
    <dbReference type="NCBI Taxonomy" id="29760"/>
    <lineage>
        <taxon>Eukaryota</taxon>
        <taxon>Viridiplantae</taxon>
        <taxon>Streptophyta</taxon>
        <taxon>Embryophyta</taxon>
        <taxon>Tracheophyta</taxon>
        <taxon>Spermatophyta</taxon>
        <taxon>Magnoliopsida</taxon>
        <taxon>eudicotyledons</taxon>
        <taxon>Gunneridae</taxon>
        <taxon>Pentapetalae</taxon>
        <taxon>rosids</taxon>
        <taxon>Vitales</taxon>
        <taxon>Vitaceae</taxon>
        <taxon>Viteae</taxon>
        <taxon>Vitis</taxon>
    </lineage>
</organism>
<gene>
    <name evidence="2" type="primary">LORF2_82</name>
    <name evidence="2" type="ORF">CK203_000551</name>
</gene>
<reference evidence="2 3" key="1">
    <citation type="journal article" date="2018" name="PLoS Genet.">
        <title>Population sequencing reveals clonal diversity and ancestral inbreeding in the grapevine cultivar Chardonnay.</title>
        <authorList>
            <person name="Roach M.J."/>
            <person name="Johnson D.L."/>
            <person name="Bohlmann J."/>
            <person name="van Vuuren H.J."/>
            <person name="Jones S.J."/>
            <person name="Pretorius I.S."/>
            <person name="Schmidt S.A."/>
            <person name="Borneman A.R."/>
        </authorList>
    </citation>
    <scope>NUCLEOTIDE SEQUENCE [LARGE SCALE GENOMIC DNA]</scope>
    <source>
        <strain evidence="3">cv. Chardonnay</strain>
        <tissue evidence="2">Leaf</tissue>
    </source>
</reference>
<dbReference type="EMBL" id="QGNW01000001">
    <property type="protein sequence ID" value="RVX23993.1"/>
    <property type="molecule type" value="Genomic_DNA"/>
</dbReference>
<dbReference type="InterPro" id="IPR036691">
    <property type="entry name" value="Endo/exonu/phosph_ase_sf"/>
</dbReference>
<dbReference type="CDD" id="cd01650">
    <property type="entry name" value="RT_nLTR_like"/>
    <property type="match status" value="1"/>
</dbReference>
<sequence length="492" mass="57339">MRDFDSFIRECELLDPLLRNASFTWSNLQESPVCKRLDRFLYSNEWGLLFPQGLQEALIRRTSDHWPIVMDTNLFMWGPTPFRFENMWLQHPNFKENFRNWWSGFQGNGWEGHKFMRRLQYVKAKLKEWNKFSFGELNEKKKSILNDLTNFDAIEQVGGLTSELLSQRASRKWERVLGVEGLDWSPISEESVLKLDSPFTEEEIYKAIFQLDRDKAPGPDDFTIAVFQDCWDVIKEDLVRVFTEFHRSGIINQSTNASFIVLLPKKSAFVQGRQILDAVLIANEIVDERRRSGEEGVVFKIDFEKAYDHVKWDFLDHVLEKKGFSPRWRKWMSGCLSSVSYAILVNGSVKGWVKASRGLRQGDPLSPFLFTLVVDVLGRMLMRAEERNMLEGFRVGRNRTRVSHLQFADDTIFFSNTREEELQTLKSLLLVIGHISGLKVNLDKSSIYDINLDQAHLSRLAEMLDCKAFDGLYSIWVFLWVGTLRRVAFGIQ</sequence>
<protein>
    <submittedName>
        <fullName evidence="2">LINE-1 retrotransposable element ORF2 protein</fullName>
    </submittedName>
</protein>